<dbReference type="EMBL" id="LAZR01026560">
    <property type="protein sequence ID" value="KKL68344.1"/>
    <property type="molecule type" value="Genomic_DNA"/>
</dbReference>
<sequence length="142" mass="16447">MVHALKEIWRVLVPDGILLDWRHLSTNCSVEIVSGEQVHLAGLLADSMKMENTDADKSLAQLESEGWFIFERQQSLDYAWYWDTFDEMKAHTEKPIELDWRPPVIITQAVLTEAQRLVAESGENTKVRIRFNMVISQYRRGG</sequence>
<gene>
    <name evidence="1" type="ORF">LCGC14_2125910</name>
</gene>
<evidence type="ECO:0008006" key="2">
    <source>
        <dbReference type="Google" id="ProtNLM"/>
    </source>
</evidence>
<evidence type="ECO:0000313" key="1">
    <source>
        <dbReference type="EMBL" id="KKL68344.1"/>
    </source>
</evidence>
<organism evidence="1">
    <name type="scientific">marine sediment metagenome</name>
    <dbReference type="NCBI Taxonomy" id="412755"/>
    <lineage>
        <taxon>unclassified sequences</taxon>
        <taxon>metagenomes</taxon>
        <taxon>ecological metagenomes</taxon>
    </lineage>
</organism>
<accession>A0A0F9E2X6</accession>
<protein>
    <recommendedName>
        <fullName evidence="2">Methyltransferase type 11 domain-containing protein</fullName>
    </recommendedName>
</protein>
<dbReference type="AlphaFoldDB" id="A0A0F9E2X6"/>
<reference evidence="1" key="1">
    <citation type="journal article" date="2015" name="Nature">
        <title>Complex archaea that bridge the gap between prokaryotes and eukaryotes.</title>
        <authorList>
            <person name="Spang A."/>
            <person name="Saw J.H."/>
            <person name="Jorgensen S.L."/>
            <person name="Zaremba-Niedzwiedzka K."/>
            <person name="Martijn J."/>
            <person name="Lind A.E."/>
            <person name="van Eijk R."/>
            <person name="Schleper C."/>
            <person name="Guy L."/>
            <person name="Ettema T.J."/>
        </authorList>
    </citation>
    <scope>NUCLEOTIDE SEQUENCE</scope>
</reference>
<comment type="caution">
    <text evidence="1">The sequence shown here is derived from an EMBL/GenBank/DDBJ whole genome shotgun (WGS) entry which is preliminary data.</text>
</comment>
<proteinExistence type="predicted"/>
<name>A0A0F9E2X6_9ZZZZ</name>